<name>A0A2D2DSQ8_9BURK</name>
<dbReference type="AlphaFoldDB" id="A0A2D2DSQ8"/>
<evidence type="ECO:0000313" key="3">
    <source>
        <dbReference type="Proteomes" id="UP000229897"/>
    </source>
</evidence>
<protein>
    <recommendedName>
        <fullName evidence="4">Peptidase M11 gametolysin domain-containing protein</fullName>
    </recommendedName>
</protein>
<dbReference type="Proteomes" id="UP000229897">
    <property type="component" value="Chromosome"/>
</dbReference>
<dbReference type="KEGG" id="mass:CR152_28490"/>
<feature type="chain" id="PRO_5013729778" description="Peptidase M11 gametolysin domain-containing protein" evidence="1">
    <location>
        <begin position="23"/>
        <end position="541"/>
    </location>
</feature>
<dbReference type="EMBL" id="CP024608">
    <property type="protein sequence ID" value="ATQ78008.1"/>
    <property type="molecule type" value="Genomic_DNA"/>
</dbReference>
<gene>
    <name evidence="2" type="ORF">CR152_28490</name>
</gene>
<reference evidence="2" key="1">
    <citation type="submission" date="2017-10" db="EMBL/GenBank/DDBJ databases">
        <title>Massilia psychrophilum sp. nov., a novel purple-pigmented bacterium isolated from Tianshan glacier, Xinjiang Municipality, China.</title>
        <authorList>
            <person name="Wang H."/>
        </authorList>
    </citation>
    <scope>NUCLEOTIDE SEQUENCE [LARGE SCALE GENOMIC DNA]</scope>
    <source>
        <strain evidence="2">B2</strain>
    </source>
</reference>
<accession>A0A2D2DSQ8</accession>
<dbReference type="SUPFAM" id="SSF55486">
    <property type="entry name" value="Metalloproteases ('zincins'), catalytic domain"/>
    <property type="match status" value="1"/>
</dbReference>
<evidence type="ECO:0000256" key="1">
    <source>
        <dbReference type="SAM" id="SignalP"/>
    </source>
</evidence>
<feature type="signal peptide" evidence="1">
    <location>
        <begin position="1"/>
        <end position="22"/>
    </location>
</feature>
<keyword evidence="1" id="KW-0732">Signal</keyword>
<sequence length="541" mass="58332">MWRRFLSICFLASSLVAASSEARPFRGSTKIHVLLCQSADDGAALRTADYYRRLLFTPGNGGLADWWHDISYVNFNNAGSEVHGWYRMSQTTGQLQALNRSDKINACVEAARTAPSGALTVPPGAIRYIVTSPGIDAFGWNGGAFMAFDFEVGLAVHEGGHGIGLNHTFSNNPDYRNVDWAAIGEYDDPWDAMSWANSYVATTPFGAAPAALVAPHLDRMGWLPRSRIAVHAANGASEAIYTLAATNHPEASGALLVRVPFAPDDLFRYYTIEFIRKDRWSAGIPADTVLIHEVKRNRDAAGVPVGEQIAWLQRDLARADKAPAQALDANGVQIRVLSINPATNQATVSVRSEMAARCLMGFVWREAQPGDLVCVPPAERAETRQENAEAASRREPGGGAYGPNTCRSGFVWREAFDGDAVCVPPASRTRARASNAQAGARANPARIAYGPNTCQSGFVWREADDVDWVCVSPAARQQARDDNALASSRRQPGGGAYGPNTCDSGFVWREAFPDDVVCVPPASRAAARADNAAAPTRLMIP</sequence>
<organism evidence="2 3">
    <name type="scientific">Massilia violaceinigra</name>
    <dbReference type="NCBI Taxonomy" id="2045208"/>
    <lineage>
        <taxon>Bacteria</taxon>
        <taxon>Pseudomonadati</taxon>
        <taxon>Pseudomonadota</taxon>
        <taxon>Betaproteobacteria</taxon>
        <taxon>Burkholderiales</taxon>
        <taxon>Oxalobacteraceae</taxon>
        <taxon>Telluria group</taxon>
        <taxon>Massilia</taxon>
    </lineage>
</organism>
<evidence type="ECO:0008006" key="4">
    <source>
        <dbReference type="Google" id="ProtNLM"/>
    </source>
</evidence>
<keyword evidence="3" id="KW-1185">Reference proteome</keyword>
<proteinExistence type="predicted"/>
<evidence type="ECO:0000313" key="2">
    <source>
        <dbReference type="EMBL" id="ATQ78008.1"/>
    </source>
</evidence>